<keyword evidence="2" id="KW-1185">Reference proteome</keyword>
<dbReference type="EMBL" id="BSSQ01000014">
    <property type="protein sequence ID" value="GLX69339.1"/>
    <property type="molecule type" value="Genomic_DNA"/>
</dbReference>
<sequence length="85" mass="10036">MIAAVLGIYFVMVLTRPTDDDYRTYLYKEHGVCFNIHEKCIQAQSEHMLTLPIYMTAETQISEEQEIRVFGIFNHFFIRKNSIKS</sequence>
<dbReference type="Proteomes" id="UP001157114">
    <property type="component" value="Unassembled WGS sequence"/>
</dbReference>
<organism evidence="1 2">
    <name type="scientific">Paenibacillus glycanilyticus</name>
    <dbReference type="NCBI Taxonomy" id="126569"/>
    <lineage>
        <taxon>Bacteria</taxon>
        <taxon>Bacillati</taxon>
        <taxon>Bacillota</taxon>
        <taxon>Bacilli</taxon>
        <taxon>Bacillales</taxon>
        <taxon>Paenibacillaceae</taxon>
        <taxon>Paenibacillus</taxon>
    </lineage>
</organism>
<evidence type="ECO:0000313" key="2">
    <source>
        <dbReference type="Proteomes" id="UP001157114"/>
    </source>
</evidence>
<comment type="caution">
    <text evidence="1">The sequence shown here is derived from an EMBL/GenBank/DDBJ whole genome shotgun (WGS) entry which is preliminary data.</text>
</comment>
<accession>A0ABQ6GED4</accession>
<name>A0ABQ6GED4_9BACL</name>
<evidence type="ECO:0000313" key="1">
    <source>
        <dbReference type="EMBL" id="GLX69339.1"/>
    </source>
</evidence>
<gene>
    <name evidence="1" type="ORF">MU1_36840</name>
</gene>
<reference evidence="1 2" key="1">
    <citation type="submission" date="2023-03" db="EMBL/GenBank/DDBJ databases">
        <title>Draft genome sequence of the bacteria which degrade cell wall of Tricholomamatutake.</title>
        <authorList>
            <person name="Konishi Y."/>
            <person name="Fukuta Y."/>
            <person name="Shirasaka N."/>
        </authorList>
    </citation>
    <scope>NUCLEOTIDE SEQUENCE [LARGE SCALE GENOMIC DNA]</scope>
    <source>
        <strain evidence="2">mu1</strain>
    </source>
</reference>
<protein>
    <submittedName>
        <fullName evidence="1">Uncharacterized protein</fullName>
    </submittedName>
</protein>
<proteinExistence type="predicted"/>